<dbReference type="InterPro" id="IPR002043">
    <property type="entry name" value="UDG_fam1"/>
</dbReference>
<dbReference type="Pfam" id="PF03167">
    <property type="entry name" value="UDG"/>
    <property type="match status" value="1"/>
</dbReference>
<sequence>MREILKTDWQDYLAEEFEKTYYKDLRALLLEEYKDYEIFPKAEDIFNAFNYTPYSKLKVVILGQDPYHNVNQAHGLAFSVREGVKTPPSLVNIYKELKSDLGLEIPNTGNLVNWTKEGIMLLNTTLTVRAHTPMSHSKIGWEIFTNRVIEIIDEREEPVVFILWGNHAKSKIKLIKNERHLVIAGVHPSPLSANRGFFGSKPFSKANAFLEENNIEPPSWRV</sequence>
<proteinExistence type="inferred from homology"/>
<evidence type="ECO:0000256" key="9">
    <source>
        <dbReference type="HAMAP-Rule" id="MF_00148"/>
    </source>
</evidence>
<gene>
    <name evidence="9" type="primary">ung</name>
    <name evidence="13" type="ORF">SAMN02745245_00552</name>
</gene>
<comment type="subcellular location">
    <subcellularLocation>
        <location evidence="9">Cytoplasm</location>
    </subcellularLocation>
</comment>
<feature type="domain" description="Uracil-DNA glycosylase-like" evidence="12">
    <location>
        <begin position="50"/>
        <end position="210"/>
    </location>
</feature>
<evidence type="ECO:0000256" key="6">
    <source>
        <dbReference type="ARBA" id="ARBA00022763"/>
    </source>
</evidence>
<evidence type="ECO:0000256" key="5">
    <source>
        <dbReference type="ARBA" id="ARBA00018429"/>
    </source>
</evidence>
<evidence type="ECO:0000256" key="2">
    <source>
        <dbReference type="ARBA" id="ARBA00002631"/>
    </source>
</evidence>
<evidence type="ECO:0000256" key="1">
    <source>
        <dbReference type="ARBA" id="ARBA00001400"/>
    </source>
</evidence>
<dbReference type="SMART" id="SM00987">
    <property type="entry name" value="UreE_C"/>
    <property type="match status" value="1"/>
</dbReference>
<reference evidence="13 14" key="1">
    <citation type="submission" date="2016-11" db="EMBL/GenBank/DDBJ databases">
        <authorList>
            <person name="Jaros S."/>
            <person name="Januszkiewicz K."/>
            <person name="Wedrychowicz H."/>
        </authorList>
    </citation>
    <scope>NUCLEOTIDE SEQUENCE [LARGE SCALE GENOMIC DNA]</scope>
    <source>
        <strain evidence="13 14">DSM 21120</strain>
    </source>
</reference>
<keyword evidence="14" id="KW-1185">Reference proteome</keyword>
<dbReference type="PROSITE" id="PS00130">
    <property type="entry name" value="U_DNA_GLYCOSYLASE"/>
    <property type="match status" value="1"/>
</dbReference>
<evidence type="ECO:0000256" key="10">
    <source>
        <dbReference type="PROSITE-ProRule" id="PRU10072"/>
    </source>
</evidence>
<accession>A0A1M5Q920</accession>
<dbReference type="OrthoDB" id="9804372at2"/>
<keyword evidence="8 9" id="KW-0234">DNA repair</keyword>
<dbReference type="Proteomes" id="UP000184032">
    <property type="component" value="Unassembled WGS sequence"/>
</dbReference>
<evidence type="ECO:0000313" key="14">
    <source>
        <dbReference type="Proteomes" id="UP000184032"/>
    </source>
</evidence>
<dbReference type="NCBIfam" id="NF003591">
    <property type="entry name" value="PRK05254.1-4"/>
    <property type="match status" value="1"/>
</dbReference>
<dbReference type="NCBIfam" id="NF003592">
    <property type="entry name" value="PRK05254.1-5"/>
    <property type="match status" value="1"/>
</dbReference>
<dbReference type="CDD" id="cd10027">
    <property type="entry name" value="UDG-F1-like"/>
    <property type="match status" value="1"/>
</dbReference>
<dbReference type="PANTHER" id="PTHR11264:SF0">
    <property type="entry name" value="URACIL-DNA GLYCOSYLASE"/>
    <property type="match status" value="1"/>
</dbReference>
<dbReference type="InterPro" id="IPR005122">
    <property type="entry name" value="Uracil-DNA_glycosylase-like"/>
</dbReference>
<dbReference type="GO" id="GO:0097510">
    <property type="term" value="P:base-excision repair, AP site formation via deaminated base removal"/>
    <property type="evidence" value="ECO:0007669"/>
    <property type="project" value="TreeGrafter"/>
</dbReference>
<keyword evidence="9" id="KW-0963">Cytoplasm</keyword>
<comment type="catalytic activity">
    <reaction evidence="1 9 11">
        <text>Hydrolyzes single-stranded DNA or mismatched double-stranded DNA and polynucleotides, releasing free uracil.</text>
        <dbReference type="EC" id="3.2.2.27"/>
    </reaction>
</comment>
<dbReference type="EMBL" id="FQXI01000002">
    <property type="protein sequence ID" value="SHH10478.1"/>
    <property type="molecule type" value="Genomic_DNA"/>
</dbReference>
<dbReference type="GO" id="GO:0004844">
    <property type="term" value="F:uracil DNA N-glycosylase activity"/>
    <property type="evidence" value="ECO:0007669"/>
    <property type="project" value="UniProtKB-UniRule"/>
</dbReference>
<dbReference type="NCBIfam" id="NF003589">
    <property type="entry name" value="PRK05254.1-2"/>
    <property type="match status" value="1"/>
</dbReference>
<dbReference type="SMART" id="SM00986">
    <property type="entry name" value="UDG"/>
    <property type="match status" value="1"/>
</dbReference>
<keyword evidence="6 9" id="KW-0227">DNA damage</keyword>
<dbReference type="RefSeq" id="WP_073183528.1">
    <property type="nucleotide sequence ID" value="NZ_FQXI01000002.1"/>
</dbReference>
<dbReference type="STRING" id="1120995.SAMN02745245_00552"/>
<evidence type="ECO:0000256" key="7">
    <source>
        <dbReference type="ARBA" id="ARBA00022801"/>
    </source>
</evidence>
<dbReference type="Gene3D" id="3.40.470.10">
    <property type="entry name" value="Uracil-DNA glycosylase-like domain"/>
    <property type="match status" value="1"/>
</dbReference>
<dbReference type="InterPro" id="IPR018085">
    <property type="entry name" value="Ura-DNA_Glyclase_AS"/>
</dbReference>
<feature type="active site" description="Proton acceptor" evidence="9 10">
    <location>
        <position position="65"/>
    </location>
</feature>
<evidence type="ECO:0000256" key="8">
    <source>
        <dbReference type="ARBA" id="ARBA00023204"/>
    </source>
</evidence>
<evidence type="ECO:0000259" key="12">
    <source>
        <dbReference type="SMART" id="SM00986"/>
    </source>
</evidence>
<dbReference type="PANTHER" id="PTHR11264">
    <property type="entry name" value="URACIL-DNA GLYCOSYLASE"/>
    <property type="match status" value="1"/>
</dbReference>
<dbReference type="AlphaFoldDB" id="A0A1M5Q920"/>
<dbReference type="HAMAP" id="MF_00148">
    <property type="entry name" value="UDG"/>
    <property type="match status" value="1"/>
</dbReference>
<evidence type="ECO:0000256" key="3">
    <source>
        <dbReference type="ARBA" id="ARBA00008184"/>
    </source>
</evidence>
<dbReference type="NCBIfam" id="NF003588">
    <property type="entry name" value="PRK05254.1-1"/>
    <property type="match status" value="1"/>
</dbReference>
<name>A0A1M5Q920_9FIRM</name>
<dbReference type="SUPFAM" id="SSF52141">
    <property type="entry name" value="Uracil-DNA glycosylase-like"/>
    <property type="match status" value="1"/>
</dbReference>
<dbReference type="NCBIfam" id="TIGR00628">
    <property type="entry name" value="ung"/>
    <property type="match status" value="1"/>
</dbReference>
<dbReference type="InterPro" id="IPR036895">
    <property type="entry name" value="Uracil-DNA_glycosylase-like_sf"/>
</dbReference>
<organism evidence="13 14">
    <name type="scientific">Anaerosphaera aminiphila DSM 21120</name>
    <dbReference type="NCBI Taxonomy" id="1120995"/>
    <lineage>
        <taxon>Bacteria</taxon>
        <taxon>Bacillati</taxon>
        <taxon>Bacillota</taxon>
        <taxon>Tissierellia</taxon>
        <taxon>Tissierellales</taxon>
        <taxon>Peptoniphilaceae</taxon>
        <taxon>Anaerosphaera</taxon>
    </lineage>
</organism>
<comment type="similarity">
    <text evidence="3 9 11">Belongs to the uracil-DNA glycosylase (UDG) superfamily. UNG family.</text>
</comment>
<keyword evidence="7 9" id="KW-0378">Hydrolase</keyword>
<protein>
    <recommendedName>
        <fullName evidence="5 9">Uracil-DNA glycosylase</fullName>
        <shortName evidence="9">UDG</shortName>
        <ecNumber evidence="4 9">3.2.2.27</ecNumber>
    </recommendedName>
</protein>
<evidence type="ECO:0000256" key="11">
    <source>
        <dbReference type="RuleBase" id="RU003780"/>
    </source>
</evidence>
<dbReference type="FunFam" id="3.40.470.10:FF:000001">
    <property type="entry name" value="Uracil-DNA glycosylase"/>
    <property type="match status" value="1"/>
</dbReference>
<dbReference type="GO" id="GO:0005737">
    <property type="term" value="C:cytoplasm"/>
    <property type="evidence" value="ECO:0007669"/>
    <property type="project" value="UniProtKB-SubCell"/>
</dbReference>
<comment type="function">
    <text evidence="2 9 11">Excises uracil residues from the DNA which can arise as a result of misincorporation of dUMP residues by DNA polymerase or due to deamination of cytosine.</text>
</comment>
<evidence type="ECO:0000256" key="4">
    <source>
        <dbReference type="ARBA" id="ARBA00012030"/>
    </source>
</evidence>
<evidence type="ECO:0000313" key="13">
    <source>
        <dbReference type="EMBL" id="SHH10478.1"/>
    </source>
</evidence>
<dbReference type="EC" id="3.2.2.27" evidence="4 9"/>